<evidence type="ECO:0000313" key="3">
    <source>
        <dbReference type="Proteomes" id="UP001262410"/>
    </source>
</evidence>
<reference evidence="2 3" key="1">
    <citation type="submission" date="2023-07" db="EMBL/GenBank/DDBJ databases">
        <title>Sorghum-associated microbial communities from plants grown in Nebraska, USA.</title>
        <authorList>
            <person name="Schachtman D."/>
        </authorList>
    </citation>
    <scope>NUCLEOTIDE SEQUENCE [LARGE SCALE GENOMIC DNA]</scope>
    <source>
        <strain evidence="2 3">584</strain>
    </source>
</reference>
<proteinExistence type="predicted"/>
<feature type="signal peptide" evidence="1">
    <location>
        <begin position="1"/>
        <end position="20"/>
    </location>
</feature>
<sequence>MKSLFLAATLTPLLALPAFADCTADFTAQTSKIPALQSASLFKLGAPPAEKCAAQKDLLDGYIRLSEIYKTCQAELKIPESDIKDQDQVIADQQQSYAQDCGG</sequence>
<organism evidence="2 3">
    <name type="scientific">Inquilinus ginsengisoli</name>
    <dbReference type="NCBI Taxonomy" id="363840"/>
    <lineage>
        <taxon>Bacteria</taxon>
        <taxon>Pseudomonadati</taxon>
        <taxon>Pseudomonadota</taxon>
        <taxon>Alphaproteobacteria</taxon>
        <taxon>Rhodospirillales</taxon>
        <taxon>Rhodospirillaceae</taxon>
        <taxon>Inquilinus</taxon>
    </lineage>
</organism>
<dbReference type="Proteomes" id="UP001262410">
    <property type="component" value="Unassembled WGS sequence"/>
</dbReference>
<keyword evidence="3" id="KW-1185">Reference proteome</keyword>
<evidence type="ECO:0000313" key="2">
    <source>
        <dbReference type="EMBL" id="MDR6292212.1"/>
    </source>
</evidence>
<dbReference type="EMBL" id="JAVDPW010000008">
    <property type="protein sequence ID" value="MDR6292212.1"/>
    <property type="molecule type" value="Genomic_DNA"/>
</dbReference>
<dbReference type="RefSeq" id="WP_309798121.1">
    <property type="nucleotide sequence ID" value="NZ_JAVDPW010000008.1"/>
</dbReference>
<keyword evidence="1" id="KW-0732">Signal</keyword>
<evidence type="ECO:0000256" key="1">
    <source>
        <dbReference type="SAM" id="SignalP"/>
    </source>
</evidence>
<gene>
    <name evidence="2" type="ORF">E9232_004750</name>
</gene>
<accession>A0ABU1JV93</accession>
<feature type="chain" id="PRO_5045255490" description="UrcA family protein" evidence="1">
    <location>
        <begin position="21"/>
        <end position="103"/>
    </location>
</feature>
<protein>
    <recommendedName>
        <fullName evidence="4">UrcA family protein</fullName>
    </recommendedName>
</protein>
<evidence type="ECO:0008006" key="4">
    <source>
        <dbReference type="Google" id="ProtNLM"/>
    </source>
</evidence>
<comment type="caution">
    <text evidence="2">The sequence shown here is derived from an EMBL/GenBank/DDBJ whole genome shotgun (WGS) entry which is preliminary data.</text>
</comment>
<name>A0ABU1JV93_9PROT</name>